<dbReference type="Pfam" id="PF00809">
    <property type="entry name" value="Pterin_bind"/>
    <property type="match status" value="1"/>
</dbReference>
<dbReference type="GO" id="GO:0046656">
    <property type="term" value="P:folic acid biosynthetic process"/>
    <property type="evidence" value="ECO:0007669"/>
    <property type="project" value="UniProtKB-KW"/>
</dbReference>
<keyword evidence="8 9" id="KW-0289">Folate biosynthesis</keyword>
<comment type="cofactor">
    <cofactor evidence="2 9">
        <name>Mg(2+)</name>
        <dbReference type="ChEBI" id="CHEBI:18420"/>
    </cofactor>
</comment>
<evidence type="ECO:0000256" key="8">
    <source>
        <dbReference type="ARBA" id="ARBA00022909"/>
    </source>
</evidence>
<dbReference type="Proteomes" id="UP000032430">
    <property type="component" value="Chromosome I"/>
</dbReference>
<protein>
    <recommendedName>
        <fullName evidence="4 9">Dihydropteroate synthase</fullName>
        <shortName evidence="9">DHPS</shortName>
        <ecNumber evidence="4 9">2.5.1.15</ecNumber>
    </recommendedName>
    <alternativeName>
        <fullName evidence="9">Dihydropteroate pyrophosphorylase</fullName>
    </alternativeName>
</protein>
<evidence type="ECO:0000256" key="7">
    <source>
        <dbReference type="ARBA" id="ARBA00022842"/>
    </source>
</evidence>
<dbReference type="InterPro" id="IPR045031">
    <property type="entry name" value="DHP_synth-like"/>
</dbReference>
<dbReference type="CDD" id="cd00739">
    <property type="entry name" value="DHPS"/>
    <property type="match status" value="1"/>
</dbReference>
<keyword evidence="7 9" id="KW-0460">Magnesium</keyword>
<comment type="similarity">
    <text evidence="9">Belongs to the DHPS family.</text>
</comment>
<proteinExistence type="inferred from homology"/>
<dbReference type="OrthoDB" id="9811744at2"/>
<dbReference type="Gene3D" id="3.20.20.20">
    <property type="entry name" value="Dihydropteroate synthase-like"/>
    <property type="match status" value="1"/>
</dbReference>
<dbReference type="PANTHER" id="PTHR20941">
    <property type="entry name" value="FOLATE SYNTHESIS PROTEINS"/>
    <property type="match status" value="1"/>
</dbReference>
<dbReference type="InterPro" id="IPR006390">
    <property type="entry name" value="DHP_synth_dom"/>
</dbReference>
<dbReference type="GO" id="GO:0004156">
    <property type="term" value="F:dihydropteroate synthase activity"/>
    <property type="evidence" value="ECO:0007669"/>
    <property type="project" value="UniProtKB-EC"/>
</dbReference>
<dbReference type="EC" id="2.5.1.15" evidence="4 9"/>
<dbReference type="STRING" id="1212491.LFA_3502"/>
<evidence type="ECO:0000259" key="10">
    <source>
        <dbReference type="PROSITE" id="PS50972"/>
    </source>
</evidence>
<evidence type="ECO:0000313" key="11">
    <source>
        <dbReference type="EMBL" id="CEG58833.1"/>
    </source>
</evidence>
<comment type="function">
    <text evidence="9">Catalyzes the condensation of para-aminobenzoate (pABA) with 6-hydroxymethyl-7,8-dihydropterin diphosphate (DHPt-PP) to form 7,8-dihydropteroate (H2Pte), the immediate precursor of folate derivatives.</text>
</comment>
<dbReference type="RefSeq" id="WP_045097069.1">
    <property type="nucleotide sequence ID" value="NZ_LN614827.1"/>
</dbReference>
<dbReference type="PROSITE" id="PS00792">
    <property type="entry name" value="DHPS_1"/>
    <property type="match status" value="1"/>
</dbReference>
<dbReference type="UniPathway" id="UPA00077">
    <property type="reaction ID" value="UER00156"/>
</dbReference>
<dbReference type="PANTHER" id="PTHR20941:SF1">
    <property type="entry name" value="FOLIC ACID SYNTHESIS PROTEIN FOL1"/>
    <property type="match status" value="1"/>
</dbReference>
<dbReference type="EMBL" id="LN614827">
    <property type="protein sequence ID" value="CEG58833.1"/>
    <property type="molecule type" value="Genomic_DNA"/>
</dbReference>
<dbReference type="InterPro" id="IPR000489">
    <property type="entry name" value="Pterin-binding_dom"/>
</dbReference>
<gene>
    <name evidence="11" type="primary">folP</name>
    <name evidence="11" type="ORF">LFA_3502</name>
</gene>
<evidence type="ECO:0000256" key="5">
    <source>
        <dbReference type="ARBA" id="ARBA00022679"/>
    </source>
</evidence>
<dbReference type="SUPFAM" id="SSF51717">
    <property type="entry name" value="Dihydropteroate synthetase-like"/>
    <property type="match status" value="1"/>
</dbReference>
<dbReference type="GO" id="GO:0005829">
    <property type="term" value="C:cytosol"/>
    <property type="evidence" value="ECO:0007669"/>
    <property type="project" value="TreeGrafter"/>
</dbReference>
<evidence type="ECO:0000256" key="1">
    <source>
        <dbReference type="ARBA" id="ARBA00000012"/>
    </source>
</evidence>
<keyword evidence="5 9" id="KW-0808">Transferase</keyword>
<evidence type="ECO:0000256" key="4">
    <source>
        <dbReference type="ARBA" id="ARBA00012458"/>
    </source>
</evidence>
<dbReference type="AlphaFoldDB" id="A0A098G8N1"/>
<evidence type="ECO:0000313" key="12">
    <source>
        <dbReference type="Proteomes" id="UP000032430"/>
    </source>
</evidence>
<dbReference type="PROSITE" id="PS50972">
    <property type="entry name" value="PTERIN_BINDING"/>
    <property type="match status" value="1"/>
</dbReference>
<sequence length="287" mass="31349">MNSDQFVDWLGRQNQSELHNTFEKPLIMGVLNVTSDSFFDGGKFLSVNRACEHAFHLIAQGADIIDIGGESTKPGVLPAPLDLELSRVIPVIEQIRAHSDICISIDTYKPETMAAAVYAGANIINDIYALRQEGALSVAAKAGVPVCLMHMQGQPHNMQENPQYANGVIEDLKQFFTERINACEQAGIDKKRLILDPGFGFGKLVGHNLQIIYNIEQLRDLQLPLLLGVSRKSTIGAVLDKKVSDRLIGSLSIAVYAALKGVGILRTHDVDETRQALDMIDAICQSG</sequence>
<dbReference type="GO" id="GO:0046654">
    <property type="term" value="P:tetrahydrofolate biosynthetic process"/>
    <property type="evidence" value="ECO:0007669"/>
    <property type="project" value="UniProtKB-UniPathway"/>
</dbReference>
<name>A0A098G8N1_9GAMM</name>
<keyword evidence="12" id="KW-1185">Reference proteome</keyword>
<dbReference type="KEGG" id="lfa:LFA_3502"/>
<feature type="domain" description="Pterin-binding" evidence="10">
    <location>
        <begin position="25"/>
        <end position="278"/>
    </location>
</feature>
<organism evidence="11 12">
    <name type="scientific">Legionella fallonii LLAP-10</name>
    <dbReference type="NCBI Taxonomy" id="1212491"/>
    <lineage>
        <taxon>Bacteria</taxon>
        <taxon>Pseudomonadati</taxon>
        <taxon>Pseudomonadota</taxon>
        <taxon>Gammaproteobacteria</taxon>
        <taxon>Legionellales</taxon>
        <taxon>Legionellaceae</taxon>
        <taxon>Legionella</taxon>
    </lineage>
</organism>
<evidence type="ECO:0000256" key="9">
    <source>
        <dbReference type="RuleBase" id="RU361205"/>
    </source>
</evidence>
<comment type="catalytic activity">
    <reaction evidence="1">
        <text>(7,8-dihydropterin-6-yl)methyl diphosphate + 4-aminobenzoate = 7,8-dihydropteroate + diphosphate</text>
        <dbReference type="Rhea" id="RHEA:19949"/>
        <dbReference type="ChEBI" id="CHEBI:17836"/>
        <dbReference type="ChEBI" id="CHEBI:17839"/>
        <dbReference type="ChEBI" id="CHEBI:33019"/>
        <dbReference type="ChEBI" id="CHEBI:72950"/>
        <dbReference type="EC" id="2.5.1.15"/>
    </reaction>
</comment>
<dbReference type="InterPro" id="IPR011005">
    <property type="entry name" value="Dihydropteroate_synth-like_sf"/>
</dbReference>
<dbReference type="HOGENOM" id="CLU_008023_0_2_6"/>
<reference evidence="12" key="1">
    <citation type="submission" date="2014-09" db="EMBL/GenBank/DDBJ databases">
        <authorList>
            <person name="Gomez-Valero L."/>
        </authorList>
    </citation>
    <scope>NUCLEOTIDE SEQUENCE [LARGE SCALE GENOMIC DNA]</scope>
    <source>
        <strain evidence="12">ATCC700992</strain>
    </source>
</reference>
<evidence type="ECO:0000256" key="3">
    <source>
        <dbReference type="ARBA" id="ARBA00004763"/>
    </source>
</evidence>
<evidence type="ECO:0000256" key="2">
    <source>
        <dbReference type="ARBA" id="ARBA00001946"/>
    </source>
</evidence>
<dbReference type="NCBIfam" id="TIGR01496">
    <property type="entry name" value="DHPS"/>
    <property type="match status" value="1"/>
</dbReference>
<accession>A0A098G8N1</accession>
<dbReference type="GO" id="GO:0046872">
    <property type="term" value="F:metal ion binding"/>
    <property type="evidence" value="ECO:0007669"/>
    <property type="project" value="UniProtKB-KW"/>
</dbReference>
<comment type="pathway">
    <text evidence="3 9">Cofactor biosynthesis; tetrahydrofolate biosynthesis; 7,8-dihydrofolate from 2-amino-4-hydroxy-6-hydroxymethyl-7,8-dihydropteridine diphosphate and 4-aminobenzoate: step 1/2.</text>
</comment>
<keyword evidence="6 9" id="KW-0479">Metal-binding</keyword>
<evidence type="ECO:0000256" key="6">
    <source>
        <dbReference type="ARBA" id="ARBA00022723"/>
    </source>
</evidence>
<dbReference type="PROSITE" id="PS00793">
    <property type="entry name" value="DHPS_2"/>
    <property type="match status" value="1"/>
</dbReference>